<reference evidence="1" key="1">
    <citation type="submission" date="2015-04" db="EMBL/GenBank/DDBJ databases">
        <authorList>
            <person name="Syromyatnikov M.Y."/>
            <person name="Popov V.N."/>
        </authorList>
    </citation>
    <scope>NUCLEOTIDE SEQUENCE</scope>
    <source>
        <strain evidence="1">MO-1</strain>
    </source>
</reference>
<dbReference type="AlphaFoldDB" id="A0A1S7LKT2"/>
<name>A0A1S7LKT2_MAGMO</name>
<evidence type="ECO:0000313" key="1">
    <source>
        <dbReference type="EMBL" id="CRH07572.1"/>
    </source>
</evidence>
<organism evidence="1">
    <name type="scientific">Magnetococcus massalia (strain MO-1)</name>
    <dbReference type="NCBI Taxonomy" id="451514"/>
    <lineage>
        <taxon>Bacteria</taxon>
        <taxon>Pseudomonadati</taxon>
        <taxon>Pseudomonadota</taxon>
        <taxon>Magnetococcia</taxon>
        <taxon>Magnetococcales</taxon>
        <taxon>Magnetococcaceae</taxon>
        <taxon>Magnetococcus</taxon>
    </lineage>
</organism>
<protein>
    <submittedName>
        <fullName evidence="1">Uncharacterized protein</fullName>
    </submittedName>
</protein>
<gene>
    <name evidence="1" type="ORF">MAGMO_3436</name>
</gene>
<accession>A0A1S7LKT2</accession>
<proteinExistence type="predicted"/>
<sequence length="77" mass="8462">MKLLGLIGIELSSYDSLHDTYTVSIPFYPTFNNAAQKAAQHGSMGYVYPSISISKAVHTKAPCLYRRWIALVALPSS</sequence>
<dbReference type="EMBL" id="LO017727">
    <property type="protein sequence ID" value="CRH07572.1"/>
    <property type="molecule type" value="Genomic_DNA"/>
</dbReference>